<reference evidence="1 2" key="1">
    <citation type="submission" date="2019-01" db="EMBL/GenBank/DDBJ databases">
        <authorList>
            <person name="Brito A."/>
        </authorList>
    </citation>
    <scope>NUCLEOTIDE SEQUENCE [LARGE SCALE GENOMIC DNA]</scope>
    <source>
        <strain evidence="1">1</strain>
    </source>
</reference>
<proteinExistence type="predicted"/>
<evidence type="ECO:0000313" key="1">
    <source>
        <dbReference type="EMBL" id="VEP15696.1"/>
    </source>
</evidence>
<sequence>MPDTNFNTNIVGWNKIDWRKVERAASGFNVRTIFRWLKKQKFSKS</sequence>
<dbReference type="EMBL" id="CAACVJ010000290">
    <property type="protein sequence ID" value="VEP15696.1"/>
    <property type="molecule type" value="Genomic_DNA"/>
</dbReference>
<dbReference type="AlphaFoldDB" id="A0A563VWA4"/>
<protein>
    <submittedName>
        <fullName evidence="1">Uncharacterized protein</fullName>
    </submittedName>
</protein>
<organism evidence="1 2">
    <name type="scientific">Hyella patelloides LEGE 07179</name>
    <dbReference type="NCBI Taxonomy" id="945734"/>
    <lineage>
        <taxon>Bacteria</taxon>
        <taxon>Bacillati</taxon>
        <taxon>Cyanobacteriota</taxon>
        <taxon>Cyanophyceae</taxon>
        <taxon>Pleurocapsales</taxon>
        <taxon>Hyellaceae</taxon>
        <taxon>Hyella</taxon>
    </lineage>
</organism>
<dbReference type="Proteomes" id="UP000320055">
    <property type="component" value="Unassembled WGS sequence"/>
</dbReference>
<evidence type="ECO:0000313" key="2">
    <source>
        <dbReference type="Proteomes" id="UP000320055"/>
    </source>
</evidence>
<name>A0A563VWA4_9CYAN</name>
<accession>A0A563VWA4</accession>
<keyword evidence="2" id="KW-1185">Reference proteome</keyword>
<gene>
    <name evidence="1" type="ORF">H1P_360031</name>
</gene>